<feature type="chain" id="PRO_5045237224" description="Lipoprotein" evidence="2">
    <location>
        <begin position="25"/>
        <end position="175"/>
    </location>
</feature>
<feature type="region of interest" description="Disordered" evidence="1">
    <location>
        <begin position="29"/>
        <end position="56"/>
    </location>
</feature>
<dbReference type="RefSeq" id="WP_344777012.1">
    <property type="nucleotide sequence ID" value="NZ_BAABBX010000015.1"/>
</dbReference>
<evidence type="ECO:0000313" key="4">
    <source>
        <dbReference type="Proteomes" id="UP001500213"/>
    </source>
</evidence>
<organism evidence="3 4">
    <name type="scientific">Gryllotalpicola kribbensis</name>
    <dbReference type="NCBI Taxonomy" id="993084"/>
    <lineage>
        <taxon>Bacteria</taxon>
        <taxon>Bacillati</taxon>
        <taxon>Actinomycetota</taxon>
        <taxon>Actinomycetes</taxon>
        <taxon>Micrococcales</taxon>
        <taxon>Microbacteriaceae</taxon>
        <taxon>Gryllotalpicola</taxon>
    </lineage>
</organism>
<proteinExistence type="predicted"/>
<gene>
    <name evidence="3" type="ORF">GCM10022288_23130</name>
</gene>
<comment type="caution">
    <text evidence="3">The sequence shown here is derived from an EMBL/GenBank/DDBJ whole genome shotgun (WGS) entry which is preliminary data.</text>
</comment>
<evidence type="ECO:0000256" key="1">
    <source>
        <dbReference type="SAM" id="MobiDB-lite"/>
    </source>
</evidence>
<name>A0ABP8AVV6_9MICO</name>
<evidence type="ECO:0008006" key="5">
    <source>
        <dbReference type="Google" id="ProtNLM"/>
    </source>
</evidence>
<keyword evidence="2" id="KW-0732">Signal</keyword>
<evidence type="ECO:0000313" key="3">
    <source>
        <dbReference type="EMBL" id="GAA4191778.1"/>
    </source>
</evidence>
<sequence>MPTSTLARTATAIALVVLASLGTAACTGGGGSHASSAQRTPHAGASARPSSTAQAGVTTTMQCLELEGKLAGSAATLQSALGGLSGGGDPSGAVSQLQGFQQQLDSAVGKVTDPALKPQVDTLKSDYDALVSTAQSASEAYSTRDVAAAQTAAAKLAAQQRALKADLSGLQQLCS</sequence>
<feature type="signal peptide" evidence="2">
    <location>
        <begin position="1"/>
        <end position="24"/>
    </location>
</feature>
<protein>
    <recommendedName>
        <fullName evidence="5">Lipoprotein</fullName>
    </recommendedName>
</protein>
<keyword evidence="4" id="KW-1185">Reference proteome</keyword>
<dbReference type="EMBL" id="BAABBX010000015">
    <property type="protein sequence ID" value="GAA4191778.1"/>
    <property type="molecule type" value="Genomic_DNA"/>
</dbReference>
<dbReference type="Proteomes" id="UP001500213">
    <property type="component" value="Unassembled WGS sequence"/>
</dbReference>
<reference evidence="4" key="1">
    <citation type="journal article" date="2019" name="Int. J. Syst. Evol. Microbiol.">
        <title>The Global Catalogue of Microorganisms (GCM) 10K type strain sequencing project: providing services to taxonomists for standard genome sequencing and annotation.</title>
        <authorList>
            <consortium name="The Broad Institute Genomics Platform"/>
            <consortium name="The Broad Institute Genome Sequencing Center for Infectious Disease"/>
            <person name="Wu L."/>
            <person name="Ma J."/>
        </authorList>
    </citation>
    <scope>NUCLEOTIDE SEQUENCE [LARGE SCALE GENOMIC DNA]</scope>
    <source>
        <strain evidence="4">JCM 17593</strain>
    </source>
</reference>
<evidence type="ECO:0000256" key="2">
    <source>
        <dbReference type="SAM" id="SignalP"/>
    </source>
</evidence>
<accession>A0ABP8AVV6</accession>